<feature type="coiled-coil region" evidence="1">
    <location>
        <begin position="282"/>
        <end position="314"/>
    </location>
</feature>
<evidence type="ECO:0000256" key="2">
    <source>
        <dbReference type="SAM" id="MobiDB-lite"/>
    </source>
</evidence>
<evidence type="ECO:0000256" key="1">
    <source>
        <dbReference type="SAM" id="Coils"/>
    </source>
</evidence>
<evidence type="ECO:0000256" key="3">
    <source>
        <dbReference type="SAM" id="Phobius"/>
    </source>
</evidence>
<feature type="coiled-coil region" evidence="1">
    <location>
        <begin position="196"/>
        <end position="255"/>
    </location>
</feature>
<dbReference type="OrthoDB" id="1715639at2"/>
<keyword evidence="5" id="KW-1185">Reference proteome</keyword>
<sequence>MKEFLRLLAPLRHKLMAERFLKWFIYGETAAGILCLAVVVLSKFWTEIPVLPLCGVFVLLGLLIALTAAFFLRKVTEKETAETADALGGAERMITTMELLGKGTQNPVEEMAVADGFAKAKETDFAKLYRMRLPVKVLRVLALVVVLTIGAGFMPVRRDKDAEVYANAQLERIEQVKAEETPVLSKEEKKVFLEAAKALEKDLKTAKTKKAAEEAVREAQQNMKQLEKESVSKDLKELAETLKQEEDTAALSEALEQGDEASISQAMEQLLQKMAAMDKGQAASLAQQLAEAAENISDEELQEALKALEEALENGADPSEAGEAVKNALLSQAQVNSALRSSLQKLNRNVGQQSLAKKVESGSESTGGEGQGESGQGTGGQTGSGGSGTAGVGNGGQGRGFGHAEPEKIYTRSAAGKDGYDAQLKGTDSDEGQTTITEHRTMGQAGTSVPYDTVYGQYRNEAMETLENSSVPYGMRELVSDYFATLER</sequence>
<keyword evidence="1" id="KW-0175">Coiled coil</keyword>
<dbReference type="Proteomes" id="UP000183975">
    <property type="component" value="Unassembled WGS sequence"/>
</dbReference>
<protein>
    <submittedName>
        <fullName evidence="4">Uncharacterized protein</fullName>
    </submittedName>
</protein>
<keyword evidence="3" id="KW-1133">Transmembrane helix</keyword>
<gene>
    <name evidence="4" type="ORF">SAMN02745138_00931</name>
</gene>
<dbReference type="RefSeq" id="WP_072849663.1">
    <property type="nucleotide sequence ID" value="NZ_FRAH01000011.1"/>
</dbReference>
<organism evidence="4 5">
    <name type="scientific">Anaerotignum lactatifermentans DSM 14214</name>
    <dbReference type="NCBI Taxonomy" id="1121323"/>
    <lineage>
        <taxon>Bacteria</taxon>
        <taxon>Bacillati</taxon>
        <taxon>Bacillota</taxon>
        <taxon>Clostridia</taxon>
        <taxon>Lachnospirales</taxon>
        <taxon>Anaerotignaceae</taxon>
        <taxon>Anaerotignum</taxon>
    </lineage>
</organism>
<name>A0A1M6NS05_9FIRM</name>
<feature type="transmembrane region" description="Helical" evidence="3">
    <location>
        <begin position="20"/>
        <end position="44"/>
    </location>
</feature>
<evidence type="ECO:0000313" key="5">
    <source>
        <dbReference type="Proteomes" id="UP000183975"/>
    </source>
</evidence>
<dbReference type="AlphaFoldDB" id="A0A1M6NS05"/>
<evidence type="ECO:0000313" key="4">
    <source>
        <dbReference type="EMBL" id="SHJ98499.1"/>
    </source>
</evidence>
<reference evidence="4 5" key="1">
    <citation type="submission" date="2016-11" db="EMBL/GenBank/DDBJ databases">
        <authorList>
            <person name="Jaros S."/>
            <person name="Januszkiewicz K."/>
            <person name="Wedrychowicz H."/>
        </authorList>
    </citation>
    <scope>NUCLEOTIDE SEQUENCE [LARGE SCALE GENOMIC DNA]</scope>
    <source>
        <strain evidence="4 5">DSM 14214</strain>
    </source>
</reference>
<feature type="transmembrane region" description="Helical" evidence="3">
    <location>
        <begin position="50"/>
        <end position="72"/>
    </location>
</feature>
<dbReference type="EMBL" id="FRAH01000011">
    <property type="protein sequence ID" value="SHJ98499.1"/>
    <property type="molecule type" value="Genomic_DNA"/>
</dbReference>
<accession>A0A1M6NS05</accession>
<feature type="compositionally biased region" description="Gly residues" evidence="2">
    <location>
        <begin position="365"/>
        <end position="401"/>
    </location>
</feature>
<feature type="transmembrane region" description="Helical" evidence="3">
    <location>
        <begin position="137"/>
        <end position="156"/>
    </location>
</feature>
<proteinExistence type="predicted"/>
<keyword evidence="3" id="KW-0812">Transmembrane</keyword>
<feature type="region of interest" description="Disordered" evidence="2">
    <location>
        <begin position="350"/>
        <end position="448"/>
    </location>
</feature>
<keyword evidence="3" id="KW-0472">Membrane</keyword>